<evidence type="ECO:0000313" key="5">
    <source>
        <dbReference type="EMBL" id="NIY72067.1"/>
    </source>
</evidence>
<proteinExistence type="inferred from homology"/>
<dbReference type="PANTHER" id="PTHR43685:SF5">
    <property type="entry name" value="GLYCOSYLTRANSFERASE EPSE-RELATED"/>
    <property type="match status" value="1"/>
</dbReference>
<dbReference type="InterPro" id="IPR001173">
    <property type="entry name" value="Glyco_trans_2-like"/>
</dbReference>
<name>A0ABX0VVE2_9RHOB</name>
<organism evidence="5 6">
    <name type="scientific">Marivivens donghaensis</name>
    <dbReference type="NCBI Taxonomy" id="1699413"/>
    <lineage>
        <taxon>Bacteria</taxon>
        <taxon>Pseudomonadati</taxon>
        <taxon>Pseudomonadota</taxon>
        <taxon>Alphaproteobacteria</taxon>
        <taxon>Rhodobacterales</taxon>
        <taxon>Paracoccaceae</taxon>
        <taxon>Marivivens group</taxon>
        <taxon>Marivivens</taxon>
    </lineage>
</organism>
<accession>A0ABX0VVE2</accession>
<keyword evidence="2" id="KW-0328">Glycosyltransferase</keyword>
<dbReference type="RefSeq" id="WP_167637452.1">
    <property type="nucleotide sequence ID" value="NZ_JAATOP010000003.1"/>
</dbReference>
<dbReference type="EMBL" id="JAATOP010000003">
    <property type="protein sequence ID" value="NIY72067.1"/>
    <property type="molecule type" value="Genomic_DNA"/>
</dbReference>
<dbReference type="InterPro" id="IPR050834">
    <property type="entry name" value="Glycosyltransf_2"/>
</dbReference>
<dbReference type="Gene3D" id="3.90.550.10">
    <property type="entry name" value="Spore Coat Polysaccharide Biosynthesis Protein SpsA, Chain A"/>
    <property type="match status" value="1"/>
</dbReference>
<reference evidence="5 6" key="1">
    <citation type="submission" date="2020-03" db="EMBL/GenBank/DDBJ databases">
        <title>Bacterial isolates of synthetic phycosphere.</title>
        <authorList>
            <person name="Fu H."/>
            <person name="Moran M.A."/>
        </authorList>
    </citation>
    <scope>NUCLEOTIDE SEQUENCE [LARGE SCALE GENOMIC DNA]</scope>
    <source>
        <strain evidence="5 6">HF1</strain>
    </source>
</reference>
<comment type="caution">
    <text evidence="5">The sequence shown here is derived from an EMBL/GenBank/DDBJ whole genome shotgun (WGS) entry which is preliminary data.</text>
</comment>
<gene>
    <name evidence="5" type="ORF">HCZ30_06415</name>
</gene>
<keyword evidence="6" id="KW-1185">Reference proteome</keyword>
<evidence type="ECO:0000256" key="2">
    <source>
        <dbReference type="ARBA" id="ARBA00022676"/>
    </source>
</evidence>
<evidence type="ECO:0000259" key="4">
    <source>
        <dbReference type="Pfam" id="PF00535"/>
    </source>
</evidence>
<keyword evidence="3" id="KW-0808">Transferase</keyword>
<dbReference type="Proteomes" id="UP000709466">
    <property type="component" value="Unassembled WGS sequence"/>
</dbReference>
<dbReference type="InterPro" id="IPR029044">
    <property type="entry name" value="Nucleotide-diphossugar_trans"/>
</dbReference>
<dbReference type="SUPFAM" id="SSF53448">
    <property type="entry name" value="Nucleotide-diphospho-sugar transferases"/>
    <property type="match status" value="1"/>
</dbReference>
<evidence type="ECO:0000256" key="3">
    <source>
        <dbReference type="ARBA" id="ARBA00022679"/>
    </source>
</evidence>
<evidence type="ECO:0000256" key="1">
    <source>
        <dbReference type="ARBA" id="ARBA00006739"/>
    </source>
</evidence>
<comment type="similarity">
    <text evidence="1">Belongs to the glycosyltransferase 2 family.</text>
</comment>
<protein>
    <submittedName>
        <fullName evidence="5">Glycosyltransferase</fullName>
    </submittedName>
</protein>
<feature type="domain" description="Glycosyltransferase 2-like" evidence="4">
    <location>
        <begin position="67"/>
        <end position="178"/>
    </location>
</feature>
<dbReference type="Pfam" id="PF00535">
    <property type="entry name" value="Glycos_transf_2"/>
    <property type="match status" value="1"/>
</dbReference>
<sequence length="292" mass="32855">MFDISTSAYVLPQVAVMMTLHRGDRLDQFETALGSVEAQAGVAAVHVYLCCDGPLPVAHEDWLAANRDRLHCVIRNPRCLGLAQSLNRLIDVLGEEPFVFRMDGDDVSHAGRFAAQIAYMNDHPTLGLVGCQVVDIDDDGTPLARRKYPVAQEDVVRSLTRVIPVLHPTFCMRRSILRDRKARYPAAYLTEDLAFLVRLSELGVQIGNCPQTLFSWRTGQGFYRRRTSVRRGLTEAKWYARAVYKQHGLVSAGYVYPMLRLGLRMMPASLMRLVYQSSLRSRISRTQGPTEA</sequence>
<evidence type="ECO:0000313" key="6">
    <source>
        <dbReference type="Proteomes" id="UP000709466"/>
    </source>
</evidence>
<dbReference type="PANTHER" id="PTHR43685">
    <property type="entry name" value="GLYCOSYLTRANSFERASE"/>
    <property type="match status" value="1"/>
</dbReference>